<dbReference type="RefSeq" id="WP_062761314.1">
    <property type="nucleotide sequence ID" value="NZ_CP121027.1"/>
</dbReference>
<keyword evidence="1" id="KW-1133">Transmembrane helix</keyword>
<feature type="transmembrane region" description="Helical" evidence="1">
    <location>
        <begin position="93"/>
        <end position="109"/>
    </location>
</feature>
<protein>
    <submittedName>
        <fullName evidence="2">Uncharacterized protein</fullName>
    </submittedName>
</protein>
<feature type="transmembrane region" description="Helical" evidence="1">
    <location>
        <begin position="124"/>
        <end position="145"/>
    </location>
</feature>
<accession>A0A162LZG6</accession>
<proteinExistence type="predicted"/>
<dbReference type="Proteomes" id="UP000075787">
    <property type="component" value="Unassembled WGS sequence"/>
</dbReference>
<evidence type="ECO:0000256" key="1">
    <source>
        <dbReference type="SAM" id="Phobius"/>
    </source>
</evidence>
<keyword evidence="1" id="KW-0812">Transmembrane</keyword>
<dbReference type="GeneID" id="97242011"/>
<evidence type="ECO:0000313" key="3">
    <source>
        <dbReference type="Proteomes" id="UP000075787"/>
    </source>
</evidence>
<gene>
    <name evidence="2" type="ORF">AUP44_19260</name>
</gene>
<evidence type="ECO:0000313" key="2">
    <source>
        <dbReference type="EMBL" id="KYO57635.1"/>
    </source>
</evidence>
<dbReference type="AlphaFoldDB" id="A0A162LZG6"/>
<sequence>MPAILAASDPRAPGLAGLAPDAAAQGIARIGRRLLTDAARPANGGDAAHPVQAPAPADMAMIADTIADLISRGAQRRELTQPMIAPAEARRRAGLVTALLVGGALFALTGRDGVTSDAARPDDVAVIVAALGLAGFHAASAPAALESASRAPRRV</sequence>
<comment type="caution">
    <text evidence="2">The sequence shown here is derived from an EMBL/GenBank/DDBJ whole genome shotgun (WGS) entry which is preliminary data.</text>
</comment>
<name>A0A162LZG6_9PROT</name>
<organism evidence="2 3">
    <name type="scientific">Tistrella mobilis</name>
    <dbReference type="NCBI Taxonomy" id="171437"/>
    <lineage>
        <taxon>Bacteria</taxon>
        <taxon>Pseudomonadati</taxon>
        <taxon>Pseudomonadota</taxon>
        <taxon>Alphaproteobacteria</taxon>
        <taxon>Geminicoccales</taxon>
        <taxon>Geminicoccaceae</taxon>
        <taxon>Tistrella</taxon>
    </lineage>
</organism>
<keyword evidence="1" id="KW-0472">Membrane</keyword>
<dbReference type="EMBL" id="LPZR01000010">
    <property type="protein sequence ID" value="KYO57635.1"/>
    <property type="molecule type" value="Genomic_DNA"/>
</dbReference>
<reference evidence="2 3" key="1">
    <citation type="submission" date="2015-12" db="EMBL/GenBank/DDBJ databases">
        <title>Genome sequence of Tistrella mobilis MCCC 1A02139.</title>
        <authorList>
            <person name="Lu L."/>
            <person name="Lai Q."/>
            <person name="Shao Z."/>
            <person name="Qian P."/>
        </authorList>
    </citation>
    <scope>NUCLEOTIDE SEQUENCE [LARGE SCALE GENOMIC DNA]</scope>
    <source>
        <strain evidence="2 3">MCCC 1A02139</strain>
    </source>
</reference>